<dbReference type="EMBL" id="BJNW01000008">
    <property type="protein sequence ID" value="GEC99009.1"/>
    <property type="molecule type" value="Genomic_DNA"/>
</dbReference>
<organism evidence="1 2">
    <name type="scientific">Kocuria varians</name>
    <name type="common">Micrococcus varians</name>
    <dbReference type="NCBI Taxonomy" id="1272"/>
    <lineage>
        <taxon>Bacteria</taxon>
        <taxon>Bacillati</taxon>
        <taxon>Actinomycetota</taxon>
        <taxon>Actinomycetes</taxon>
        <taxon>Micrococcales</taxon>
        <taxon>Micrococcaceae</taxon>
        <taxon>Kocuria</taxon>
    </lineage>
</organism>
<dbReference type="Proteomes" id="UP000315730">
    <property type="component" value="Unassembled WGS sequence"/>
</dbReference>
<evidence type="ECO:0000313" key="2">
    <source>
        <dbReference type="Proteomes" id="UP000315730"/>
    </source>
</evidence>
<reference evidence="1 2" key="1">
    <citation type="submission" date="2019-06" db="EMBL/GenBank/DDBJ databases">
        <title>Whole genome shotgun sequence of Kocuria varians NBRC 15358.</title>
        <authorList>
            <person name="Hosoyama A."/>
            <person name="Uohara A."/>
            <person name="Ohji S."/>
            <person name="Ichikawa N."/>
        </authorList>
    </citation>
    <scope>NUCLEOTIDE SEQUENCE [LARGE SCALE GENOMIC DNA]</scope>
    <source>
        <strain evidence="1 2">NBRC 15358</strain>
    </source>
</reference>
<accession>A0A4Y4D4X0</accession>
<dbReference type="OrthoDB" id="4882243at2"/>
<gene>
    <name evidence="1" type="ORF">KVA01_11640</name>
</gene>
<comment type="caution">
    <text evidence="1">The sequence shown here is derived from an EMBL/GenBank/DDBJ whole genome shotgun (WGS) entry which is preliminary data.</text>
</comment>
<dbReference type="AlphaFoldDB" id="A0A4Y4D4X0"/>
<protein>
    <submittedName>
        <fullName evidence="1">Uncharacterized protein</fullName>
    </submittedName>
</protein>
<evidence type="ECO:0000313" key="1">
    <source>
        <dbReference type="EMBL" id="GEC99009.1"/>
    </source>
</evidence>
<sequence length="136" mass="14789">MKVRHEDGLEMTTYGAWSQGHAVVDVPAEEVPVVVLHVCAEDPELGLDLNTAEGGKVSTGMAFRSWGERIRFAVEPLFETRSVVTATCRPAFLLGLTNWGRSEKYLYRFLSGLRAGRPTEASGAAAGTPAPRRRDG</sequence>
<name>A0A4Y4D4X0_KOCVA</name>
<dbReference type="RefSeq" id="WP_141269297.1">
    <property type="nucleotide sequence ID" value="NZ_BJNW01000008.1"/>
</dbReference>
<keyword evidence="2" id="KW-1185">Reference proteome</keyword>
<proteinExistence type="predicted"/>